<dbReference type="EMBL" id="CP066832">
    <property type="protein sequence ID" value="QQM47436.1"/>
    <property type="molecule type" value="Genomic_DNA"/>
</dbReference>
<sequence>MLGNTEFEWVSADATPVLLYPGFSSDDALVEPGEIVAAVYDSSDGIALYGNRDKVLGLLLQLAEAVRNAPPVPTTEACIAATTDPTAWNPGPLTSPLAPVSKGWTLCGAESHQPIAADPRLATCSDCVDAFNERGPQTPLRLVHFLPAKP</sequence>
<proteinExistence type="predicted"/>
<protein>
    <submittedName>
        <fullName evidence="1">Uncharacterized protein</fullName>
    </submittedName>
</protein>
<accession>A0A7T7L6P2</accession>
<keyword evidence="1" id="KW-0614">Plasmid</keyword>
<evidence type="ECO:0000313" key="2">
    <source>
        <dbReference type="Proteomes" id="UP000595636"/>
    </source>
</evidence>
<name>A0A7T7L6P2_9ACTN</name>
<evidence type="ECO:0000313" key="1">
    <source>
        <dbReference type="EMBL" id="QQM47436.1"/>
    </source>
</evidence>
<gene>
    <name evidence="1" type="ORF">JEQ17_48590</name>
</gene>
<dbReference type="RefSeq" id="WP_200402207.1">
    <property type="nucleotide sequence ID" value="NZ_CP066832.1"/>
</dbReference>
<dbReference type="KEGG" id="slf:JEQ17_48590"/>
<organism evidence="1 2">
    <name type="scientific">Streptomyces liliifuscus</name>
    <dbReference type="NCBI Taxonomy" id="2797636"/>
    <lineage>
        <taxon>Bacteria</taxon>
        <taxon>Bacillati</taxon>
        <taxon>Actinomycetota</taxon>
        <taxon>Actinomycetes</taxon>
        <taxon>Kitasatosporales</taxon>
        <taxon>Streptomycetaceae</taxon>
        <taxon>Streptomyces</taxon>
    </lineage>
</organism>
<geneLocation type="plasmid" evidence="1 2">
    <name>unnamed1</name>
</geneLocation>
<dbReference type="Proteomes" id="UP000595636">
    <property type="component" value="Plasmid unnamed1"/>
</dbReference>
<reference evidence="1 2" key="1">
    <citation type="submission" date="2020-12" db="EMBL/GenBank/DDBJ databases">
        <title>A novel species.</title>
        <authorList>
            <person name="Li K."/>
        </authorList>
    </citation>
    <scope>NUCLEOTIDE SEQUENCE [LARGE SCALE GENOMIC DNA]</scope>
    <source>
        <strain evidence="1 2">ZYC-3</strain>
        <plasmid evidence="1 2">unnamed1</plasmid>
    </source>
</reference>
<dbReference type="AlphaFoldDB" id="A0A7T7L6P2"/>
<keyword evidence="2" id="KW-1185">Reference proteome</keyword>